<feature type="signal peptide" evidence="1">
    <location>
        <begin position="1"/>
        <end position="19"/>
    </location>
</feature>
<dbReference type="PANTHER" id="PTHR38123:SF1">
    <property type="entry name" value="HYDROPHOBIC SURFACE BINDING PROTEIN"/>
    <property type="match status" value="1"/>
</dbReference>
<gene>
    <name evidence="2" type="ORF">K432DRAFT_385138</name>
</gene>
<dbReference type="PANTHER" id="PTHR38123">
    <property type="entry name" value="CELL WALL SERINE-THREONINE-RICH GALACTOMANNOPROTEIN MP1 (AFU_ORTHOLOGUE AFUA_4G03240)"/>
    <property type="match status" value="1"/>
</dbReference>
<dbReference type="OrthoDB" id="3485059at2759"/>
<sequence length="125" mass="12884">MHIIPTIIAALAGFAAVSASPFRRTTGTVEGDIATIQSDVISLDSKIKSFSGSLLDALSFLTAYESLSSAITTTTADINASTAFSSSESAVLADQIGGLTNDIIVTLGDAVAKVFFESYVLLRCG</sequence>
<evidence type="ECO:0000313" key="3">
    <source>
        <dbReference type="Proteomes" id="UP000250266"/>
    </source>
</evidence>
<dbReference type="AlphaFoldDB" id="A0A8E2E3Q9"/>
<protein>
    <recommendedName>
        <fullName evidence="4">Hydrophobic surface binding protein</fullName>
    </recommendedName>
</protein>
<evidence type="ECO:0008006" key="4">
    <source>
        <dbReference type="Google" id="ProtNLM"/>
    </source>
</evidence>
<organism evidence="2 3">
    <name type="scientific">Lepidopterella palustris CBS 459.81</name>
    <dbReference type="NCBI Taxonomy" id="1314670"/>
    <lineage>
        <taxon>Eukaryota</taxon>
        <taxon>Fungi</taxon>
        <taxon>Dikarya</taxon>
        <taxon>Ascomycota</taxon>
        <taxon>Pezizomycotina</taxon>
        <taxon>Dothideomycetes</taxon>
        <taxon>Pleosporomycetidae</taxon>
        <taxon>Mytilinidiales</taxon>
        <taxon>Argynnaceae</taxon>
        <taxon>Lepidopterella</taxon>
    </lineage>
</organism>
<dbReference type="GO" id="GO:0005576">
    <property type="term" value="C:extracellular region"/>
    <property type="evidence" value="ECO:0007669"/>
    <property type="project" value="TreeGrafter"/>
</dbReference>
<dbReference type="InterPro" id="IPR021054">
    <property type="entry name" value="Cell_wall_mannoprotein_1"/>
</dbReference>
<keyword evidence="1" id="KW-0732">Signal</keyword>
<keyword evidence="3" id="KW-1185">Reference proteome</keyword>
<proteinExistence type="predicted"/>
<evidence type="ECO:0000313" key="2">
    <source>
        <dbReference type="EMBL" id="OCK76836.1"/>
    </source>
</evidence>
<accession>A0A8E2E3Q9</accession>
<dbReference type="EMBL" id="KV745175">
    <property type="protein sequence ID" value="OCK76836.1"/>
    <property type="molecule type" value="Genomic_DNA"/>
</dbReference>
<feature type="chain" id="PRO_5034009366" description="Hydrophobic surface binding protein" evidence="1">
    <location>
        <begin position="20"/>
        <end position="125"/>
    </location>
</feature>
<reference evidence="2 3" key="1">
    <citation type="journal article" date="2016" name="Nat. Commun.">
        <title>Ectomycorrhizal ecology is imprinted in the genome of the dominant symbiotic fungus Cenococcum geophilum.</title>
        <authorList>
            <consortium name="DOE Joint Genome Institute"/>
            <person name="Peter M."/>
            <person name="Kohler A."/>
            <person name="Ohm R.A."/>
            <person name="Kuo A."/>
            <person name="Krutzmann J."/>
            <person name="Morin E."/>
            <person name="Arend M."/>
            <person name="Barry K.W."/>
            <person name="Binder M."/>
            <person name="Choi C."/>
            <person name="Clum A."/>
            <person name="Copeland A."/>
            <person name="Grisel N."/>
            <person name="Haridas S."/>
            <person name="Kipfer T."/>
            <person name="LaButti K."/>
            <person name="Lindquist E."/>
            <person name="Lipzen A."/>
            <person name="Maire R."/>
            <person name="Meier B."/>
            <person name="Mihaltcheva S."/>
            <person name="Molinier V."/>
            <person name="Murat C."/>
            <person name="Poggeler S."/>
            <person name="Quandt C.A."/>
            <person name="Sperisen C."/>
            <person name="Tritt A."/>
            <person name="Tisserant E."/>
            <person name="Crous P.W."/>
            <person name="Henrissat B."/>
            <person name="Nehls U."/>
            <person name="Egli S."/>
            <person name="Spatafora J.W."/>
            <person name="Grigoriev I.V."/>
            <person name="Martin F.M."/>
        </authorList>
    </citation>
    <scope>NUCLEOTIDE SEQUENCE [LARGE SCALE GENOMIC DNA]</scope>
    <source>
        <strain evidence="2 3">CBS 459.81</strain>
    </source>
</reference>
<dbReference type="Proteomes" id="UP000250266">
    <property type="component" value="Unassembled WGS sequence"/>
</dbReference>
<name>A0A8E2E3Q9_9PEZI</name>
<dbReference type="Pfam" id="PF12296">
    <property type="entry name" value="HsbA"/>
    <property type="match status" value="1"/>
</dbReference>
<evidence type="ECO:0000256" key="1">
    <source>
        <dbReference type="SAM" id="SignalP"/>
    </source>
</evidence>